<accession>A0AAV3R8K0</accession>
<evidence type="ECO:0000313" key="2">
    <source>
        <dbReference type="EMBL" id="GAA0171661.1"/>
    </source>
</evidence>
<organism evidence="2 3">
    <name type="scientific">Lithospermum erythrorhizon</name>
    <name type="common">Purple gromwell</name>
    <name type="synonym">Lithospermum officinale var. erythrorhizon</name>
    <dbReference type="NCBI Taxonomy" id="34254"/>
    <lineage>
        <taxon>Eukaryota</taxon>
        <taxon>Viridiplantae</taxon>
        <taxon>Streptophyta</taxon>
        <taxon>Embryophyta</taxon>
        <taxon>Tracheophyta</taxon>
        <taxon>Spermatophyta</taxon>
        <taxon>Magnoliopsida</taxon>
        <taxon>eudicotyledons</taxon>
        <taxon>Gunneridae</taxon>
        <taxon>Pentapetalae</taxon>
        <taxon>asterids</taxon>
        <taxon>lamiids</taxon>
        <taxon>Boraginales</taxon>
        <taxon>Boraginaceae</taxon>
        <taxon>Boraginoideae</taxon>
        <taxon>Lithospermeae</taxon>
        <taxon>Lithospermum</taxon>
    </lineage>
</organism>
<dbReference type="AlphaFoldDB" id="A0AAV3R8K0"/>
<evidence type="ECO:0000259" key="1">
    <source>
        <dbReference type="Pfam" id="PF03732"/>
    </source>
</evidence>
<sequence>MLPKYDSTRITSYRPSMVHQTVPPTDANAALLQYSGIGDPQDHLKRFLAQMTITTNDMDIYAKVFPNSLTRAALDWYMELLANSIDSYTHTTDAFITKYSTSITNKKDETALMDLQQAPRESLKDFHKRYKAILNNIPSIDNKFAYMSFYRGLNYGKLKKELVLDTP</sequence>
<name>A0AAV3R8K0_LITER</name>
<keyword evidence="3" id="KW-1185">Reference proteome</keyword>
<protein>
    <recommendedName>
        <fullName evidence="1">Retrotransposon gag domain-containing protein</fullName>
    </recommendedName>
</protein>
<dbReference type="InterPro" id="IPR005162">
    <property type="entry name" value="Retrotrans_gag_dom"/>
</dbReference>
<gene>
    <name evidence="2" type="ORF">LIER_25641</name>
</gene>
<proteinExistence type="predicted"/>
<dbReference type="PANTHER" id="PTHR33223">
    <property type="entry name" value="CCHC-TYPE DOMAIN-CONTAINING PROTEIN"/>
    <property type="match status" value="1"/>
</dbReference>
<dbReference type="Proteomes" id="UP001454036">
    <property type="component" value="Unassembled WGS sequence"/>
</dbReference>
<evidence type="ECO:0000313" key="3">
    <source>
        <dbReference type="Proteomes" id="UP001454036"/>
    </source>
</evidence>
<reference evidence="2 3" key="1">
    <citation type="submission" date="2024-01" db="EMBL/GenBank/DDBJ databases">
        <title>The complete chloroplast genome sequence of Lithospermum erythrorhizon: insights into the phylogenetic relationship among Boraginaceae species and the maternal lineages of purple gromwells.</title>
        <authorList>
            <person name="Okada T."/>
            <person name="Watanabe K."/>
        </authorList>
    </citation>
    <scope>NUCLEOTIDE SEQUENCE [LARGE SCALE GENOMIC DNA]</scope>
</reference>
<dbReference type="EMBL" id="BAABME010007768">
    <property type="protein sequence ID" value="GAA0171661.1"/>
    <property type="molecule type" value="Genomic_DNA"/>
</dbReference>
<feature type="domain" description="Retrotransposon gag" evidence="1">
    <location>
        <begin position="63"/>
        <end position="154"/>
    </location>
</feature>
<dbReference type="PANTHER" id="PTHR33223:SF10">
    <property type="entry name" value="AMINOTRANSFERASE-LIKE PLANT MOBILE DOMAIN-CONTAINING PROTEIN"/>
    <property type="match status" value="1"/>
</dbReference>
<dbReference type="Pfam" id="PF03732">
    <property type="entry name" value="Retrotrans_gag"/>
    <property type="match status" value="1"/>
</dbReference>
<comment type="caution">
    <text evidence="2">The sequence shown here is derived from an EMBL/GenBank/DDBJ whole genome shotgun (WGS) entry which is preliminary data.</text>
</comment>